<evidence type="ECO:0000313" key="1">
    <source>
        <dbReference type="EMBL" id="KAH3860939.1"/>
    </source>
</evidence>
<dbReference type="Proteomes" id="UP000828390">
    <property type="component" value="Unassembled WGS sequence"/>
</dbReference>
<gene>
    <name evidence="1" type="ORF">DPMN_023863</name>
</gene>
<sequence length="81" mass="9206">MQGVSRGQMLKIYPVGKPKCPEETHVHDKVTIYQTHMRRERGLYPGRRCEKLIYPSRCLPDSSASSCCRSSVINVQPTLIS</sequence>
<accession>A0A9D4RAB0</accession>
<proteinExistence type="predicted"/>
<keyword evidence="2" id="KW-1185">Reference proteome</keyword>
<reference evidence="1" key="2">
    <citation type="submission" date="2020-11" db="EMBL/GenBank/DDBJ databases">
        <authorList>
            <person name="McCartney M.A."/>
            <person name="Auch B."/>
            <person name="Kono T."/>
            <person name="Mallez S."/>
            <person name="Becker A."/>
            <person name="Gohl D.M."/>
            <person name="Silverstein K.A.T."/>
            <person name="Koren S."/>
            <person name="Bechman K.B."/>
            <person name="Herman A."/>
            <person name="Abrahante J.E."/>
            <person name="Garbe J."/>
        </authorList>
    </citation>
    <scope>NUCLEOTIDE SEQUENCE</scope>
    <source>
        <strain evidence="1">Duluth1</strain>
        <tissue evidence="1">Whole animal</tissue>
    </source>
</reference>
<dbReference type="EMBL" id="JAIWYP010000002">
    <property type="protein sequence ID" value="KAH3860939.1"/>
    <property type="molecule type" value="Genomic_DNA"/>
</dbReference>
<organism evidence="1 2">
    <name type="scientific">Dreissena polymorpha</name>
    <name type="common">Zebra mussel</name>
    <name type="synonym">Mytilus polymorpha</name>
    <dbReference type="NCBI Taxonomy" id="45954"/>
    <lineage>
        <taxon>Eukaryota</taxon>
        <taxon>Metazoa</taxon>
        <taxon>Spiralia</taxon>
        <taxon>Lophotrochozoa</taxon>
        <taxon>Mollusca</taxon>
        <taxon>Bivalvia</taxon>
        <taxon>Autobranchia</taxon>
        <taxon>Heteroconchia</taxon>
        <taxon>Euheterodonta</taxon>
        <taxon>Imparidentia</taxon>
        <taxon>Neoheterodontei</taxon>
        <taxon>Myida</taxon>
        <taxon>Dreissenoidea</taxon>
        <taxon>Dreissenidae</taxon>
        <taxon>Dreissena</taxon>
    </lineage>
</organism>
<dbReference type="AlphaFoldDB" id="A0A9D4RAB0"/>
<evidence type="ECO:0000313" key="2">
    <source>
        <dbReference type="Proteomes" id="UP000828390"/>
    </source>
</evidence>
<comment type="caution">
    <text evidence="1">The sequence shown here is derived from an EMBL/GenBank/DDBJ whole genome shotgun (WGS) entry which is preliminary data.</text>
</comment>
<reference evidence="1" key="1">
    <citation type="journal article" date="2019" name="bioRxiv">
        <title>The Genome of the Zebra Mussel, Dreissena polymorpha: A Resource for Invasive Species Research.</title>
        <authorList>
            <person name="McCartney M.A."/>
            <person name="Auch B."/>
            <person name="Kono T."/>
            <person name="Mallez S."/>
            <person name="Zhang Y."/>
            <person name="Obille A."/>
            <person name="Becker A."/>
            <person name="Abrahante J.E."/>
            <person name="Garbe J."/>
            <person name="Badalamenti J.P."/>
            <person name="Herman A."/>
            <person name="Mangelson H."/>
            <person name="Liachko I."/>
            <person name="Sullivan S."/>
            <person name="Sone E.D."/>
            <person name="Koren S."/>
            <person name="Silverstein K.A.T."/>
            <person name="Beckman K.B."/>
            <person name="Gohl D.M."/>
        </authorList>
    </citation>
    <scope>NUCLEOTIDE SEQUENCE</scope>
    <source>
        <strain evidence="1">Duluth1</strain>
        <tissue evidence="1">Whole animal</tissue>
    </source>
</reference>
<protein>
    <submittedName>
        <fullName evidence="1">Uncharacterized protein</fullName>
    </submittedName>
</protein>
<name>A0A9D4RAB0_DREPO</name>